<dbReference type="AlphaFoldDB" id="A0A368KZ86"/>
<evidence type="ECO:0000313" key="2">
    <source>
        <dbReference type="Proteomes" id="UP000252357"/>
    </source>
</evidence>
<reference evidence="1 2" key="1">
    <citation type="journal article" date="2018" name="Int. J. Syst. Evol. Microbiol.">
        <title>Parvibium lacunae gen. nov., sp. nov., a new member of the family Alcaligenaceae isolated from a freshwater pond.</title>
        <authorList>
            <person name="Chen W.M."/>
            <person name="Xie P.B."/>
            <person name="Hsu M.Y."/>
            <person name="Sheu S.Y."/>
        </authorList>
    </citation>
    <scope>NUCLEOTIDE SEQUENCE [LARGE SCALE GENOMIC DNA]</scope>
    <source>
        <strain evidence="1 2">KMB9</strain>
    </source>
</reference>
<dbReference type="Proteomes" id="UP000252357">
    <property type="component" value="Unassembled WGS sequence"/>
</dbReference>
<dbReference type="EMBL" id="QPGB01000018">
    <property type="protein sequence ID" value="RCS56422.1"/>
    <property type="molecule type" value="Genomic_DNA"/>
</dbReference>
<proteinExistence type="predicted"/>
<comment type="caution">
    <text evidence="1">The sequence shown here is derived from an EMBL/GenBank/DDBJ whole genome shotgun (WGS) entry which is preliminary data.</text>
</comment>
<gene>
    <name evidence="1" type="ORF">DU000_12540</name>
</gene>
<organism evidence="1 2">
    <name type="scientific">Parvibium lacunae</name>
    <dbReference type="NCBI Taxonomy" id="1888893"/>
    <lineage>
        <taxon>Bacteria</taxon>
        <taxon>Pseudomonadati</taxon>
        <taxon>Pseudomonadota</taxon>
        <taxon>Betaproteobacteria</taxon>
        <taxon>Burkholderiales</taxon>
        <taxon>Alcaligenaceae</taxon>
        <taxon>Parvibium</taxon>
    </lineage>
</organism>
<accession>A0A368KZ86</accession>
<evidence type="ECO:0000313" key="1">
    <source>
        <dbReference type="EMBL" id="RCS56422.1"/>
    </source>
</evidence>
<protein>
    <submittedName>
        <fullName evidence="1">Uncharacterized protein</fullName>
    </submittedName>
</protein>
<sequence>MLGADVGEGIAQGIQGSAKYLRDLGVPDWKITPRPFEYGTLNVNPLPLSFGRVRGNSSLVNSEVSALQRVAANNRVDTGSAARMMRIDELTTANYNRILSSDLANSDYVYRLVKSSDLKYYEAANAISGRGGSPTYFSLDTASSIGKHIFGAQMKPGGYDTLLRIPTTEIVSPLVPRAFGYANPGSRPTFGREYFTNSYPEYGYGGFRQFEATTRSYSSNWIVR</sequence>
<name>A0A368KZ86_9BURK</name>
<keyword evidence="2" id="KW-1185">Reference proteome</keyword>